<accession>A0A453GKB6</accession>
<dbReference type="Gramene" id="AET3Gv21069800.1">
    <property type="protein sequence ID" value="AET3Gv21069800.1"/>
    <property type="gene ID" value="AET3Gv21069800"/>
</dbReference>
<reference evidence="1" key="5">
    <citation type="journal article" date="2021" name="G3 (Bethesda)">
        <title>Aegilops tauschii genome assembly Aet v5.0 features greater sequence contiguity and improved annotation.</title>
        <authorList>
            <person name="Wang L."/>
            <person name="Zhu T."/>
            <person name="Rodriguez J.C."/>
            <person name="Deal K.R."/>
            <person name="Dubcovsky J."/>
            <person name="McGuire P.E."/>
            <person name="Lux T."/>
            <person name="Spannagl M."/>
            <person name="Mayer K.F.X."/>
            <person name="Baldrich P."/>
            <person name="Meyers B.C."/>
            <person name="Huo N."/>
            <person name="Gu Y.Q."/>
            <person name="Zhou H."/>
            <person name="Devos K.M."/>
            <person name="Bennetzen J.L."/>
            <person name="Unver T."/>
            <person name="Budak H."/>
            <person name="Gulick P.J."/>
            <person name="Galiba G."/>
            <person name="Kalapos B."/>
            <person name="Nelson D.R."/>
            <person name="Li P."/>
            <person name="You F.M."/>
            <person name="Luo M.C."/>
            <person name="Dvorak J."/>
        </authorList>
    </citation>
    <scope>NUCLEOTIDE SEQUENCE [LARGE SCALE GENOMIC DNA]</scope>
    <source>
        <strain evidence="1">cv. AL8/78</strain>
    </source>
</reference>
<dbReference type="AlphaFoldDB" id="A0A453GKB6"/>
<reference evidence="2" key="2">
    <citation type="journal article" date="2017" name="Nat. Plants">
        <title>The Aegilops tauschii genome reveals multiple impacts of transposons.</title>
        <authorList>
            <person name="Zhao G."/>
            <person name="Zou C."/>
            <person name="Li K."/>
            <person name="Wang K."/>
            <person name="Li T."/>
            <person name="Gao L."/>
            <person name="Zhang X."/>
            <person name="Wang H."/>
            <person name="Yang Z."/>
            <person name="Liu X."/>
            <person name="Jiang W."/>
            <person name="Mao L."/>
            <person name="Kong X."/>
            <person name="Jiao Y."/>
            <person name="Jia J."/>
        </authorList>
    </citation>
    <scope>NUCLEOTIDE SEQUENCE [LARGE SCALE GENOMIC DNA]</scope>
    <source>
        <strain evidence="2">cv. AL8/78</strain>
    </source>
</reference>
<reference evidence="2" key="1">
    <citation type="journal article" date="2014" name="Science">
        <title>Ancient hybridizations among the ancestral genomes of bread wheat.</title>
        <authorList>
            <consortium name="International Wheat Genome Sequencing Consortium,"/>
            <person name="Marcussen T."/>
            <person name="Sandve S.R."/>
            <person name="Heier L."/>
            <person name="Spannagl M."/>
            <person name="Pfeifer M."/>
            <person name="Jakobsen K.S."/>
            <person name="Wulff B.B."/>
            <person name="Steuernagel B."/>
            <person name="Mayer K.F."/>
            <person name="Olsen O.A."/>
        </authorList>
    </citation>
    <scope>NUCLEOTIDE SEQUENCE [LARGE SCALE GENOMIC DNA]</scope>
    <source>
        <strain evidence="2">cv. AL8/78</strain>
    </source>
</reference>
<keyword evidence="2" id="KW-1185">Reference proteome</keyword>
<evidence type="ECO:0000313" key="2">
    <source>
        <dbReference type="Proteomes" id="UP000015105"/>
    </source>
</evidence>
<reference evidence="1" key="3">
    <citation type="journal article" date="2017" name="Nature">
        <title>Genome sequence of the progenitor of the wheat D genome Aegilops tauschii.</title>
        <authorList>
            <person name="Luo M.C."/>
            <person name="Gu Y.Q."/>
            <person name="Puiu D."/>
            <person name="Wang H."/>
            <person name="Twardziok S.O."/>
            <person name="Deal K.R."/>
            <person name="Huo N."/>
            <person name="Zhu T."/>
            <person name="Wang L."/>
            <person name="Wang Y."/>
            <person name="McGuire P.E."/>
            <person name="Liu S."/>
            <person name="Long H."/>
            <person name="Ramasamy R.K."/>
            <person name="Rodriguez J.C."/>
            <person name="Van S.L."/>
            <person name="Yuan L."/>
            <person name="Wang Z."/>
            <person name="Xia Z."/>
            <person name="Xiao L."/>
            <person name="Anderson O.D."/>
            <person name="Ouyang S."/>
            <person name="Liang Y."/>
            <person name="Zimin A.V."/>
            <person name="Pertea G."/>
            <person name="Qi P."/>
            <person name="Bennetzen J.L."/>
            <person name="Dai X."/>
            <person name="Dawson M.W."/>
            <person name="Muller H.G."/>
            <person name="Kugler K."/>
            <person name="Rivarola-Duarte L."/>
            <person name="Spannagl M."/>
            <person name="Mayer K.F.X."/>
            <person name="Lu F.H."/>
            <person name="Bevan M.W."/>
            <person name="Leroy P."/>
            <person name="Li P."/>
            <person name="You F.M."/>
            <person name="Sun Q."/>
            <person name="Liu Z."/>
            <person name="Lyons E."/>
            <person name="Wicker T."/>
            <person name="Salzberg S.L."/>
            <person name="Devos K.M."/>
            <person name="Dvorak J."/>
        </authorList>
    </citation>
    <scope>NUCLEOTIDE SEQUENCE [LARGE SCALE GENOMIC DNA]</scope>
    <source>
        <strain evidence="1">cv. AL8/78</strain>
    </source>
</reference>
<sequence length="68" mass="7438">LFSRLSDISAQYSREMIRLAVQADEVTLTSVISAASRADDLLSFGESVHGCVVKLGYKDTASCSWRIL</sequence>
<protein>
    <submittedName>
        <fullName evidence="1">Uncharacterized protein</fullName>
    </submittedName>
</protein>
<organism evidence="1 2">
    <name type="scientific">Aegilops tauschii subsp. strangulata</name>
    <name type="common">Goatgrass</name>
    <dbReference type="NCBI Taxonomy" id="200361"/>
    <lineage>
        <taxon>Eukaryota</taxon>
        <taxon>Viridiplantae</taxon>
        <taxon>Streptophyta</taxon>
        <taxon>Embryophyta</taxon>
        <taxon>Tracheophyta</taxon>
        <taxon>Spermatophyta</taxon>
        <taxon>Magnoliopsida</taxon>
        <taxon>Liliopsida</taxon>
        <taxon>Poales</taxon>
        <taxon>Poaceae</taxon>
        <taxon>BOP clade</taxon>
        <taxon>Pooideae</taxon>
        <taxon>Triticodae</taxon>
        <taxon>Triticeae</taxon>
        <taxon>Triticinae</taxon>
        <taxon>Aegilops</taxon>
    </lineage>
</organism>
<dbReference type="EnsemblPlants" id="AET3Gv21069800.1">
    <property type="protein sequence ID" value="AET3Gv21069800.1"/>
    <property type="gene ID" value="AET3Gv21069800"/>
</dbReference>
<name>A0A453GKB6_AEGTS</name>
<evidence type="ECO:0000313" key="1">
    <source>
        <dbReference type="EnsemblPlants" id="AET3Gv21069800.1"/>
    </source>
</evidence>
<proteinExistence type="predicted"/>
<dbReference type="Proteomes" id="UP000015105">
    <property type="component" value="Chromosome 3D"/>
</dbReference>
<reference evidence="1" key="4">
    <citation type="submission" date="2019-03" db="UniProtKB">
        <authorList>
            <consortium name="EnsemblPlants"/>
        </authorList>
    </citation>
    <scope>IDENTIFICATION</scope>
</reference>
<dbReference type="STRING" id="200361.A0A453GKB6"/>